<keyword evidence="1" id="KW-1133">Transmembrane helix</keyword>
<evidence type="ECO:0000313" key="2">
    <source>
        <dbReference type="EMBL" id="KKL68525.1"/>
    </source>
</evidence>
<name>A0A0F9GGF9_9ZZZZ</name>
<sequence length="39" mass="4272">VLVVARAVALLVFLILLMVGLLLMEVVQSGIEQGRRSKH</sequence>
<keyword evidence="1" id="KW-0472">Membrane</keyword>
<gene>
    <name evidence="2" type="ORF">LCGC14_2124090</name>
</gene>
<dbReference type="EMBL" id="LAZR01026501">
    <property type="protein sequence ID" value="KKL68525.1"/>
    <property type="molecule type" value="Genomic_DNA"/>
</dbReference>
<keyword evidence="1" id="KW-0812">Transmembrane</keyword>
<evidence type="ECO:0000256" key="1">
    <source>
        <dbReference type="SAM" id="Phobius"/>
    </source>
</evidence>
<organism evidence="2">
    <name type="scientific">marine sediment metagenome</name>
    <dbReference type="NCBI Taxonomy" id="412755"/>
    <lineage>
        <taxon>unclassified sequences</taxon>
        <taxon>metagenomes</taxon>
        <taxon>ecological metagenomes</taxon>
    </lineage>
</organism>
<protein>
    <submittedName>
        <fullName evidence="2">Uncharacterized protein</fullName>
    </submittedName>
</protein>
<proteinExistence type="predicted"/>
<dbReference type="AlphaFoldDB" id="A0A0F9GGF9"/>
<feature type="non-terminal residue" evidence="2">
    <location>
        <position position="1"/>
    </location>
</feature>
<comment type="caution">
    <text evidence="2">The sequence shown here is derived from an EMBL/GenBank/DDBJ whole genome shotgun (WGS) entry which is preliminary data.</text>
</comment>
<accession>A0A0F9GGF9</accession>
<feature type="transmembrane region" description="Helical" evidence="1">
    <location>
        <begin position="6"/>
        <end position="27"/>
    </location>
</feature>
<reference evidence="2" key="1">
    <citation type="journal article" date="2015" name="Nature">
        <title>Complex archaea that bridge the gap between prokaryotes and eukaryotes.</title>
        <authorList>
            <person name="Spang A."/>
            <person name="Saw J.H."/>
            <person name="Jorgensen S.L."/>
            <person name="Zaremba-Niedzwiedzka K."/>
            <person name="Martijn J."/>
            <person name="Lind A.E."/>
            <person name="van Eijk R."/>
            <person name="Schleper C."/>
            <person name="Guy L."/>
            <person name="Ettema T.J."/>
        </authorList>
    </citation>
    <scope>NUCLEOTIDE SEQUENCE</scope>
</reference>